<protein>
    <submittedName>
        <fullName evidence="1">Uncharacterized protein</fullName>
    </submittedName>
</protein>
<dbReference type="Proteomes" id="UP000266841">
    <property type="component" value="Unassembled WGS sequence"/>
</dbReference>
<evidence type="ECO:0000313" key="2">
    <source>
        <dbReference type="Proteomes" id="UP000266841"/>
    </source>
</evidence>
<dbReference type="AlphaFoldDB" id="K0R336"/>
<evidence type="ECO:0000313" key="1">
    <source>
        <dbReference type="EMBL" id="EJK45749.1"/>
    </source>
</evidence>
<dbReference type="OrthoDB" id="53799at2759"/>
<gene>
    <name evidence="1" type="ORF">THAOC_35620</name>
</gene>
<sequence>MTCIQSLFEKEDPSELHLIHDQMLELKRDLLTLDANMSVTSRTSVICNIHLMMTAESTKTALERWSTVRQQVQGITDRMQKNFRLPPNTHGIAIDDSKIQRKLLSKLMEFIGITKDNITILGDGPSEILSFEDHVVEYMQQHACRYVLLIADEQLDIVNESSQHESISGSHMIKKIRERLPPELEDRMLTLVRSANDSAVDISAYCECAHGFLSKAPIRRDNVQ</sequence>
<reference evidence="1 2" key="1">
    <citation type="journal article" date="2012" name="Genome Biol.">
        <title>Genome and low-iron response of an oceanic diatom adapted to chronic iron limitation.</title>
        <authorList>
            <person name="Lommer M."/>
            <person name="Specht M."/>
            <person name="Roy A.S."/>
            <person name="Kraemer L."/>
            <person name="Andreson R."/>
            <person name="Gutowska M.A."/>
            <person name="Wolf J."/>
            <person name="Bergner S.V."/>
            <person name="Schilhabel M.B."/>
            <person name="Klostermeier U.C."/>
            <person name="Beiko R.G."/>
            <person name="Rosenstiel P."/>
            <person name="Hippler M."/>
            <person name="Laroche J."/>
        </authorList>
    </citation>
    <scope>NUCLEOTIDE SEQUENCE [LARGE SCALE GENOMIC DNA]</scope>
    <source>
        <strain evidence="1 2">CCMP1005</strain>
    </source>
</reference>
<feature type="non-terminal residue" evidence="1">
    <location>
        <position position="224"/>
    </location>
</feature>
<proteinExistence type="predicted"/>
<organism evidence="1 2">
    <name type="scientific">Thalassiosira oceanica</name>
    <name type="common">Marine diatom</name>
    <dbReference type="NCBI Taxonomy" id="159749"/>
    <lineage>
        <taxon>Eukaryota</taxon>
        <taxon>Sar</taxon>
        <taxon>Stramenopiles</taxon>
        <taxon>Ochrophyta</taxon>
        <taxon>Bacillariophyta</taxon>
        <taxon>Coscinodiscophyceae</taxon>
        <taxon>Thalassiosirophycidae</taxon>
        <taxon>Thalassiosirales</taxon>
        <taxon>Thalassiosiraceae</taxon>
        <taxon>Thalassiosira</taxon>
    </lineage>
</organism>
<comment type="caution">
    <text evidence="1">The sequence shown here is derived from an EMBL/GenBank/DDBJ whole genome shotgun (WGS) entry which is preliminary data.</text>
</comment>
<accession>K0R336</accession>
<keyword evidence="2" id="KW-1185">Reference proteome</keyword>
<dbReference type="EMBL" id="AGNL01048274">
    <property type="protein sequence ID" value="EJK45749.1"/>
    <property type="molecule type" value="Genomic_DNA"/>
</dbReference>
<name>K0R336_THAOC</name>